<keyword evidence="9" id="KW-0472">Membrane</keyword>
<evidence type="ECO:0000256" key="10">
    <source>
        <dbReference type="SAM" id="MobiDB-lite"/>
    </source>
</evidence>
<evidence type="ECO:0000256" key="3">
    <source>
        <dbReference type="ARBA" id="ARBA00022448"/>
    </source>
</evidence>
<name>A0ABY8NBB7_9GAMM</name>
<evidence type="ECO:0000313" key="14">
    <source>
        <dbReference type="Proteomes" id="UP001236500"/>
    </source>
</evidence>
<evidence type="ECO:0000256" key="9">
    <source>
        <dbReference type="ARBA" id="ARBA00023136"/>
    </source>
</evidence>
<accession>A0ABY8NBB7</accession>
<gene>
    <name evidence="13" type="ORF">PVT68_15120</name>
</gene>
<dbReference type="Gene3D" id="3.30.1150.10">
    <property type="match status" value="1"/>
</dbReference>
<keyword evidence="8" id="KW-1133">Transmembrane helix</keyword>
<keyword evidence="3" id="KW-0813">Transport</keyword>
<keyword evidence="6" id="KW-0812">Transmembrane</keyword>
<dbReference type="RefSeq" id="WP_280319419.1">
    <property type="nucleotide sequence ID" value="NZ_CP118605.1"/>
</dbReference>
<evidence type="ECO:0000256" key="4">
    <source>
        <dbReference type="ARBA" id="ARBA00022475"/>
    </source>
</evidence>
<keyword evidence="7" id="KW-0653">Protein transport</keyword>
<dbReference type="PANTHER" id="PTHR33446:SF2">
    <property type="entry name" value="PROTEIN TONB"/>
    <property type="match status" value="1"/>
</dbReference>
<evidence type="ECO:0000256" key="2">
    <source>
        <dbReference type="ARBA" id="ARBA00006555"/>
    </source>
</evidence>
<feature type="compositionally biased region" description="Low complexity" evidence="10">
    <location>
        <begin position="84"/>
        <end position="108"/>
    </location>
</feature>
<feature type="region of interest" description="Disordered" evidence="10">
    <location>
        <begin position="67"/>
        <end position="121"/>
    </location>
</feature>
<dbReference type="PROSITE" id="PS52015">
    <property type="entry name" value="TONB_CTD"/>
    <property type="match status" value="1"/>
</dbReference>
<feature type="compositionally biased region" description="Basic and acidic residues" evidence="10">
    <location>
        <begin position="67"/>
        <end position="83"/>
    </location>
</feature>
<keyword evidence="11" id="KW-0732">Signal</keyword>
<evidence type="ECO:0000313" key="13">
    <source>
        <dbReference type="EMBL" id="WGL16093.1"/>
    </source>
</evidence>
<keyword evidence="14" id="KW-1185">Reference proteome</keyword>
<keyword evidence="5" id="KW-0997">Cell inner membrane</keyword>
<organism evidence="13 14">
    <name type="scientific">Microbulbifer bruguierae</name>
    <dbReference type="NCBI Taxonomy" id="3029061"/>
    <lineage>
        <taxon>Bacteria</taxon>
        <taxon>Pseudomonadati</taxon>
        <taxon>Pseudomonadota</taxon>
        <taxon>Gammaproteobacteria</taxon>
        <taxon>Cellvibrionales</taxon>
        <taxon>Microbulbiferaceae</taxon>
        <taxon>Microbulbifer</taxon>
    </lineage>
</organism>
<feature type="domain" description="TonB C-terminal" evidence="12">
    <location>
        <begin position="143"/>
        <end position="232"/>
    </location>
</feature>
<reference evidence="13 14" key="1">
    <citation type="submission" date="2023-02" db="EMBL/GenBank/DDBJ databases">
        <title>Description and genomic characterization of Microbulbifer bruguierae sp. nov., isolated from the sediment of mangrove plant Bruguiera sexangula.</title>
        <authorList>
            <person name="Long M."/>
        </authorList>
    </citation>
    <scope>NUCLEOTIDE SEQUENCE [LARGE SCALE GENOMIC DNA]</scope>
    <source>
        <strain evidence="13 14">H12</strain>
    </source>
</reference>
<dbReference type="Proteomes" id="UP001236500">
    <property type="component" value="Chromosome"/>
</dbReference>
<dbReference type="NCBIfam" id="TIGR01352">
    <property type="entry name" value="tonB_Cterm"/>
    <property type="match status" value="1"/>
</dbReference>
<keyword evidence="4" id="KW-1003">Cell membrane</keyword>
<evidence type="ECO:0000259" key="12">
    <source>
        <dbReference type="PROSITE" id="PS52015"/>
    </source>
</evidence>
<comment type="subcellular location">
    <subcellularLocation>
        <location evidence="1">Cell inner membrane</location>
        <topology evidence="1">Single-pass membrane protein</topology>
        <orientation evidence="1">Periplasmic side</orientation>
    </subcellularLocation>
</comment>
<comment type="similarity">
    <text evidence="2">Belongs to the TonB family.</text>
</comment>
<evidence type="ECO:0000256" key="6">
    <source>
        <dbReference type="ARBA" id="ARBA00022692"/>
    </source>
</evidence>
<dbReference type="SUPFAM" id="SSF74653">
    <property type="entry name" value="TolA/TonB C-terminal domain"/>
    <property type="match status" value="1"/>
</dbReference>
<evidence type="ECO:0000256" key="5">
    <source>
        <dbReference type="ARBA" id="ARBA00022519"/>
    </source>
</evidence>
<dbReference type="InterPro" id="IPR006260">
    <property type="entry name" value="TonB/TolA_C"/>
</dbReference>
<dbReference type="Pfam" id="PF03544">
    <property type="entry name" value="TonB_C"/>
    <property type="match status" value="1"/>
</dbReference>
<feature type="signal peptide" evidence="11">
    <location>
        <begin position="1"/>
        <end position="27"/>
    </location>
</feature>
<dbReference type="EMBL" id="CP118605">
    <property type="protein sequence ID" value="WGL16093.1"/>
    <property type="molecule type" value="Genomic_DNA"/>
</dbReference>
<evidence type="ECO:0000256" key="1">
    <source>
        <dbReference type="ARBA" id="ARBA00004383"/>
    </source>
</evidence>
<dbReference type="InterPro" id="IPR051045">
    <property type="entry name" value="TonB-dependent_transducer"/>
</dbReference>
<feature type="chain" id="PRO_5046880993" evidence="11">
    <location>
        <begin position="28"/>
        <end position="232"/>
    </location>
</feature>
<evidence type="ECO:0000256" key="11">
    <source>
        <dbReference type="SAM" id="SignalP"/>
    </source>
</evidence>
<evidence type="ECO:0000256" key="7">
    <source>
        <dbReference type="ARBA" id="ARBA00022927"/>
    </source>
</evidence>
<dbReference type="PANTHER" id="PTHR33446">
    <property type="entry name" value="PROTEIN TONB-RELATED"/>
    <property type="match status" value="1"/>
</dbReference>
<protein>
    <submittedName>
        <fullName evidence="13">Energy transducer TonB</fullName>
    </submittedName>
</protein>
<sequence>MNLRLTVMVICSLALHGWLLWAAPAPAVTAPSGSVALKLGQLKLAAQPPEVQPETAVQATAIEPVKPEPVKKIEPSKPKKKTPEQVQPVGQVPVQPIVQPVDQPDVAPLPGAETPSASAAAVNTQVATAPQSRQQSVGDEPVLVERPAFARPPAAPVYPELARQRRQQGTVIVEVRLDRNGAQVIRRLLQSSGVDSLDEAALQAVESWHFLPYKENGRARLSRVRLPIRFSL</sequence>
<proteinExistence type="inferred from homology"/>
<evidence type="ECO:0000256" key="8">
    <source>
        <dbReference type="ARBA" id="ARBA00022989"/>
    </source>
</evidence>
<dbReference type="InterPro" id="IPR037682">
    <property type="entry name" value="TonB_C"/>
</dbReference>